<dbReference type="InterPro" id="IPR027805">
    <property type="entry name" value="Transposase_HTH_dom"/>
</dbReference>
<evidence type="ECO:0000313" key="6">
    <source>
        <dbReference type="Proteomes" id="UP000587002"/>
    </source>
</evidence>
<evidence type="ECO:0000256" key="2">
    <source>
        <dbReference type="ARBA" id="ARBA00022723"/>
    </source>
</evidence>
<sequence>MSTKIKPARQELRVLLYPSTIDLSTTTLRYVADLLRAHRRAVGSRWRKLAAHEQARLVLAFLRHGDTYARLAAGFGIGVATVYRYIHETTRLLAGRAPSLQAALWRLAWTHNNFAILDGTEIRINRVAANRPFYSGKHRHHAINLQGLTDPYGRLIWISPGLPAGAVNDTSAARAHRIPELAEKAGIWLLADRGYHKLAPGVITPYKSWHGPLTTPYTDANTAHARIRCHGERGFATLKNWHVLDRVRCSPHHVTTLAQAILTLEHQTR</sequence>
<organism evidence="5 6">
    <name type="scientific">Saccharopolyspora hordei</name>
    <dbReference type="NCBI Taxonomy" id="1838"/>
    <lineage>
        <taxon>Bacteria</taxon>
        <taxon>Bacillati</taxon>
        <taxon>Actinomycetota</taxon>
        <taxon>Actinomycetes</taxon>
        <taxon>Pseudonocardiales</taxon>
        <taxon>Pseudonocardiaceae</taxon>
        <taxon>Saccharopolyspora</taxon>
    </lineage>
</organism>
<dbReference type="Pfam" id="PF13613">
    <property type="entry name" value="HTH_Tnp_4"/>
    <property type="match status" value="1"/>
</dbReference>
<keyword evidence="6" id="KW-1185">Reference proteome</keyword>
<reference evidence="5 6" key="1">
    <citation type="submission" date="2020-07" db="EMBL/GenBank/DDBJ databases">
        <title>Sequencing the genomes of 1000 actinobacteria strains.</title>
        <authorList>
            <person name="Klenk H.-P."/>
        </authorList>
    </citation>
    <scope>NUCLEOTIDE SEQUENCE [LARGE SCALE GENOMIC DNA]</scope>
    <source>
        <strain evidence="5 6">DSM 44065</strain>
    </source>
</reference>
<comment type="caution">
    <text evidence="5">The sequence shown here is derived from an EMBL/GenBank/DDBJ whole genome shotgun (WGS) entry which is preliminary data.</text>
</comment>
<dbReference type="EMBL" id="JACCFJ010000001">
    <property type="protein sequence ID" value="NYI83623.1"/>
    <property type="molecule type" value="Genomic_DNA"/>
</dbReference>
<accession>A0A853AMW3</accession>
<name>A0A853AMW3_9PSEU</name>
<feature type="domain" description="DDE Tnp4" evidence="3">
    <location>
        <begin position="117"/>
        <end position="261"/>
    </location>
</feature>
<protein>
    <recommendedName>
        <fullName evidence="7">Transposase</fullName>
    </recommendedName>
</protein>
<dbReference type="Gene3D" id="1.10.10.60">
    <property type="entry name" value="Homeodomain-like"/>
    <property type="match status" value="1"/>
</dbReference>
<dbReference type="GO" id="GO:0046872">
    <property type="term" value="F:metal ion binding"/>
    <property type="evidence" value="ECO:0007669"/>
    <property type="project" value="UniProtKB-KW"/>
</dbReference>
<evidence type="ECO:0000256" key="1">
    <source>
        <dbReference type="ARBA" id="ARBA00001968"/>
    </source>
</evidence>
<feature type="domain" description="Transposase Helix-turn-helix" evidence="4">
    <location>
        <begin position="47"/>
        <end position="98"/>
    </location>
</feature>
<dbReference type="Pfam" id="PF13359">
    <property type="entry name" value="DDE_Tnp_4"/>
    <property type="match status" value="1"/>
</dbReference>
<dbReference type="AlphaFoldDB" id="A0A853AMW3"/>
<dbReference type="InterPro" id="IPR027806">
    <property type="entry name" value="HARBI1_dom"/>
</dbReference>
<comment type="cofactor">
    <cofactor evidence="1">
        <name>a divalent metal cation</name>
        <dbReference type="ChEBI" id="CHEBI:60240"/>
    </cofactor>
</comment>
<gene>
    <name evidence="5" type="ORF">HNR68_002253</name>
</gene>
<evidence type="ECO:0000259" key="4">
    <source>
        <dbReference type="Pfam" id="PF13613"/>
    </source>
</evidence>
<evidence type="ECO:0000313" key="5">
    <source>
        <dbReference type="EMBL" id="NYI83623.1"/>
    </source>
</evidence>
<evidence type="ECO:0008006" key="7">
    <source>
        <dbReference type="Google" id="ProtNLM"/>
    </source>
</evidence>
<proteinExistence type="predicted"/>
<evidence type="ECO:0000259" key="3">
    <source>
        <dbReference type="Pfam" id="PF13359"/>
    </source>
</evidence>
<dbReference type="Proteomes" id="UP000587002">
    <property type="component" value="Unassembled WGS sequence"/>
</dbReference>
<keyword evidence="2" id="KW-0479">Metal-binding</keyword>